<dbReference type="InterPro" id="IPR036770">
    <property type="entry name" value="Ankyrin_rpt-contain_sf"/>
</dbReference>
<name>A0ABR1AP07_POLSC</name>
<organism evidence="2 3">
    <name type="scientific">Polyplax serrata</name>
    <name type="common">Common mouse louse</name>
    <dbReference type="NCBI Taxonomy" id="468196"/>
    <lineage>
        <taxon>Eukaryota</taxon>
        <taxon>Metazoa</taxon>
        <taxon>Ecdysozoa</taxon>
        <taxon>Arthropoda</taxon>
        <taxon>Hexapoda</taxon>
        <taxon>Insecta</taxon>
        <taxon>Pterygota</taxon>
        <taxon>Neoptera</taxon>
        <taxon>Paraneoptera</taxon>
        <taxon>Psocodea</taxon>
        <taxon>Troctomorpha</taxon>
        <taxon>Phthiraptera</taxon>
        <taxon>Anoplura</taxon>
        <taxon>Polyplacidae</taxon>
        <taxon>Polyplax</taxon>
    </lineage>
</organism>
<evidence type="ECO:0008006" key="4">
    <source>
        <dbReference type="Google" id="ProtNLM"/>
    </source>
</evidence>
<dbReference type="EMBL" id="JAWJWF010000046">
    <property type="protein sequence ID" value="KAK6624228.1"/>
    <property type="molecule type" value="Genomic_DNA"/>
</dbReference>
<dbReference type="PROSITE" id="PS50088">
    <property type="entry name" value="ANK_REPEAT"/>
    <property type="match status" value="1"/>
</dbReference>
<accession>A0ABR1AP07</accession>
<dbReference type="Pfam" id="PF12796">
    <property type="entry name" value="Ank_2"/>
    <property type="match status" value="1"/>
</dbReference>
<dbReference type="InterPro" id="IPR002110">
    <property type="entry name" value="Ankyrin_rpt"/>
</dbReference>
<reference evidence="2 3" key="1">
    <citation type="submission" date="2023-09" db="EMBL/GenBank/DDBJ databases">
        <title>Genomes of two closely related lineages of the louse Polyplax serrata with different host specificities.</title>
        <authorList>
            <person name="Martinu J."/>
            <person name="Tarabai H."/>
            <person name="Stefka J."/>
            <person name="Hypsa V."/>
        </authorList>
    </citation>
    <scope>NUCLEOTIDE SEQUENCE [LARGE SCALE GENOMIC DNA]</scope>
    <source>
        <strain evidence="2">98ZLc_SE</strain>
    </source>
</reference>
<proteinExistence type="predicted"/>
<evidence type="ECO:0000313" key="2">
    <source>
        <dbReference type="EMBL" id="KAK6624228.1"/>
    </source>
</evidence>
<feature type="repeat" description="ANK" evidence="1">
    <location>
        <begin position="40"/>
        <end position="72"/>
    </location>
</feature>
<dbReference type="SUPFAM" id="SSF48403">
    <property type="entry name" value="Ankyrin repeat"/>
    <property type="match status" value="1"/>
</dbReference>
<dbReference type="PROSITE" id="PS50297">
    <property type="entry name" value="ANK_REP_REGION"/>
    <property type="match status" value="1"/>
</dbReference>
<keyword evidence="1" id="KW-0040">ANK repeat</keyword>
<dbReference type="SMART" id="SM00248">
    <property type="entry name" value="ANK"/>
    <property type="match status" value="2"/>
</dbReference>
<comment type="caution">
    <text evidence="2">The sequence shown here is derived from an EMBL/GenBank/DDBJ whole genome shotgun (WGS) entry which is preliminary data.</text>
</comment>
<gene>
    <name evidence="2" type="ORF">RUM44_011087</name>
</gene>
<dbReference type="Proteomes" id="UP001359485">
    <property type="component" value="Unassembled WGS sequence"/>
</dbReference>
<dbReference type="InterPro" id="IPR039195">
    <property type="entry name" value="ANKRD40"/>
</dbReference>
<evidence type="ECO:0000256" key="1">
    <source>
        <dbReference type="PROSITE-ProRule" id="PRU00023"/>
    </source>
</evidence>
<evidence type="ECO:0000313" key="3">
    <source>
        <dbReference type="Proteomes" id="UP001359485"/>
    </source>
</evidence>
<protein>
    <recommendedName>
        <fullName evidence="4">Ankyrin repeat domain-containing protein 40</fullName>
    </recommendedName>
</protein>
<dbReference type="PANTHER" id="PTHR24192">
    <property type="entry name" value="ANKYRIN REPEAT DOMAIN 40"/>
    <property type="match status" value="1"/>
</dbReference>
<sequence>MVNEKVLEEKLREAACFGDLETVQRLIHEGVNVNSRNEVNGWTALHWAAHRNYKNVVSLLLKCGADKGSLTNEGESPYLLSSNREIQILLEGVPHTAEQKKLPITPSYLTNPPLFVPHSPIPNTQDLNHTSVFGVVEELVLKVRIADSGELDFIEIELPKSELTFSKLLEICSKELNVPGDSIAKIRKLPNTVLRKDKDVQRLVNFQELEVVLLKSGNTSGAHLASASSSIQSTLLTNRNQYESISQKKDQTVLY</sequence>
<dbReference type="Gene3D" id="1.25.40.20">
    <property type="entry name" value="Ankyrin repeat-containing domain"/>
    <property type="match status" value="1"/>
</dbReference>
<dbReference type="PANTHER" id="PTHR24192:SF3">
    <property type="entry name" value="ANKYRIN REPEAT DOMAIN 40"/>
    <property type="match status" value="1"/>
</dbReference>
<keyword evidence="3" id="KW-1185">Reference proteome</keyword>